<evidence type="ECO:0000313" key="2">
    <source>
        <dbReference type="Proteomes" id="UP000245627"/>
    </source>
</evidence>
<protein>
    <submittedName>
        <fullName evidence="1">Uncharacterized protein</fullName>
    </submittedName>
</protein>
<dbReference type="AlphaFoldDB" id="A0A2T8HER9"/>
<sequence>MSENSSLYLKLEISEAKLQQFFEADPIPVILDRNWQSWWDSREMYNKEPLTHIPYYRFATNRAVFDELMEDKSFLSTEHYDNTTQCWTFISVFFSENYWEILPMLSLLQNMMSYQDPNNKGAAIIYSYYWGATSVMAYLTLTENQFRLHHSHNTDEIPPEFLTEANRDLDHAVEKLSQQFED</sequence>
<dbReference type="EMBL" id="QDKG01000009">
    <property type="protein sequence ID" value="PVH23904.1"/>
    <property type="molecule type" value="Genomic_DNA"/>
</dbReference>
<dbReference type="RefSeq" id="WP_116777156.1">
    <property type="nucleotide sequence ID" value="NZ_QDKG01000009.1"/>
</dbReference>
<evidence type="ECO:0000313" key="1">
    <source>
        <dbReference type="EMBL" id="PVH23904.1"/>
    </source>
</evidence>
<accession>A0A2T8HER9</accession>
<name>A0A2T8HER9_9SPHI</name>
<proteinExistence type="predicted"/>
<keyword evidence="2" id="KW-1185">Reference proteome</keyword>
<gene>
    <name evidence="1" type="ORF">DC487_16880</name>
</gene>
<comment type="caution">
    <text evidence="1">The sequence shown here is derived from an EMBL/GenBank/DDBJ whole genome shotgun (WGS) entry which is preliminary data.</text>
</comment>
<dbReference type="Proteomes" id="UP000245627">
    <property type="component" value="Unassembled WGS sequence"/>
</dbReference>
<dbReference type="OrthoDB" id="6910425at2"/>
<organism evidence="1 2">
    <name type="scientific">Sphingobacterium corticibacter</name>
    <dbReference type="NCBI Taxonomy" id="2171749"/>
    <lineage>
        <taxon>Bacteria</taxon>
        <taxon>Pseudomonadati</taxon>
        <taxon>Bacteroidota</taxon>
        <taxon>Sphingobacteriia</taxon>
        <taxon>Sphingobacteriales</taxon>
        <taxon>Sphingobacteriaceae</taxon>
        <taxon>Sphingobacterium</taxon>
    </lineage>
</organism>
<reference evidence="1 2" key="1">
    <citation type="submission" date="2018-04" db="EMBL/GenBank/DDBJ databases">
        <title>Sphingobacterium cortibacter sp. nov.</title>
        <authorList>
            <person name="Li Y."/>
        </authorList>
    </citation>
    <scope>NUCLEOTIDE SEQUENCE [LARGE SCALE GENOMIC DNA]</scope>
    <source>
        <strain evidence="1 2">2c-3</strain>
    </source>
</reference>